<organism evidence="2 3">
    <name type="scientific">Phytophthora sojae (strain P6497)</name>
    <name type="common">Soybean stem and root rot agent</name>
    <name type="synonym">Phytophthora megasperma f. sp. glycines</name>
    <dbReference type="NCBI Taxonomy" id="1094619"/>
    <lineage>
        <taxon>Eukaryota</taxon>
        <taxon>Sar</taxon>
        <taxon>Stramenopiles</taxon>
        <taxon>Oomycota</taxon>
        <taxon>Peronosporomycetes</taxon>
        <taxon>Peronosporales</taxon>
        <taxon>Peronosporaceae</taxon>
        <taxon>Phytophthora</taxon>
    </lineage>
</organism>
<proteinExistence type="predicted"/>
<dbReference type="KEGG" id="psoj:PHYSODRAFT_298019"/>
<dbReference type="SMR" id="G4Z511"/>
<reference evidence="2 3" key="1">
    <citation type="journal article" date="2006" name="Science">
        <title>Phytophthora genome sequences uncover evolutionary origins and mechanisms of pathogenesis.</title>
        <authorList>
            <person name="Tyler B.M."/>
            <person name="Tripathy S."/>
            <person name="Zhang X."/>
            <person name="Dehal P."/>
            <person name="Jiang R.H."/>
            <person name="Aerts A."/>
            <person name="Arredondo F.D."/>
            <person name="Baxter L."/>
            <person name="Bensasson D."/>
            <person name="Beynon J.L."/>
            <person name="Chapman J."/>
            <person name="Damasceno C.M."/>
            <person name="Dorrance A.E."/>
            <person name="Dou D."/>
            <person name="Dickerman A.W."/>
            <person name="Dubchak I.L."/>
            <person name="Garbelotto M."/>
            <person name="Gijzen M."/>
            <person name="Gordon S.G."/>
            <person name="Govers F."/>
            <person name="Grunwald N.J."/>
            <person name="Huang W."/>
            <person name="Ivors K.L."/>
            <person name="Jones R.W."/>
            <person name="Kamoun S."/>
            <person name="Krampis K."/>
            <person name="Lamour K.H."/>
            <person name="Lee M.K."/>
            <person name="McDonald W.H."/>
            <person name="Medina M."/>
            <person name="Meijer H.J."/>
            <person name="Nordberg E.K."/>
            <person name="Maclean D.J."/>
            <person name="Ospina-Giraldo M.D."/>
            <person name="Morris P.F."/>
            <person name="Phuntumart V."/>
            <person name="Putnam N.H."/>
            <person name="Rash S."/>
            <person name="Rose J.K."/>
            <person name="Sakihama Y."/>
            <person name="Salamov A.A."/>
            <person name="Savidor A."/>
            <person name="Scheuring C.F."/>
            <person name="Smith B.M."/>
            <person name="Sobral B.W."/>
            <person name="Terry A."/>
            <person name="Torto-Alalibo T.A."/>
            <person name="Win J."/>
            <person name="Xu Z."/>
            <person name="Zhang H."/>
            <person name="Grigoriev I.V."/>
            <person name="Rokhsar D.S."/>
            <person name="Boore J.L."/>
        </authorList>
    </citation>
    <scope>NUCLEOTIDE SEQUENCE [LARGE SCALE GENOMIC DNA]</scope>
    <source>
        <strain evidence="2 3">P6497</strain>
    </source>
</reference>
<dbReference type="RefSeq" id="XP_009522174.1">
    <property type="nucleotide sequence ID" value="XM_009523879.1"/>
</dbReference>
<keyword evidence="3" id="KW-1185">Reference proteome</keyword>
<dbReference type="STRING" id="1094619.G4Z511"/>
<accession>G4Z511</accession>
<dbReference type="PANTHER" id="PTHR13903">
    <property type="entry name" value="PIRIN-RELATED"/>
    <property type="match status" value="1"/>
</dbReference>
<dbReference type="InterPro" id="IPR008778">
    <property type="entry name" value="Pirin_C_dom"/>
</dbReference>
<dbReference type="EMBL" id="JH159153">
    <property type="protein sequence ID" value="EGZ19457.1"/>
    <property type="molecule type" value="Genomic_DNA"/>
</dbReference>
<dbReference type="InterPro" id="IPR011051">
    <property type="entry name" value="RmlC_Cupin_sf"/>
</dbReference>
<sequence length="130" mass="14092">MIEPRYQEILRESVPHAFNEDKSVEALVFAGQVFGKSGPVETEAPVTYVHFMLSAGAKLEYPVPASHTVFVYAVAGTGKCTGHSIVPHEAIVMEKDGDGVLLTAAKDDKLEVIVITGEPWMSQWCSTGRS</sequence>
<dbReference type="Gene3D" id="2.60.120.10">
    <property type="entry name" value="Jelly Rolls"/>
    <property type="match status" value="1"/>
</dbReference>
<protein>
    <submittedName>
        <fullName evidence="2">Pirin-like protein</fullName>
    </submittedName>
</protein>
<dbReference type="GeneID" id="20641571"/>
<dbReference type="Pfam" id="PF05726">
    <property type="entry name" value="Pirin_C"/>
    <property type="match status" value="1"/>
</dbReference>
<evidence type="ECO:0000313" key="2">
    <source>
        <dbReference type="EMBL" id="EGZ19457.1"/>
    </source>
</evidence>
<dbReference type="SUPFAM" id="SSF51182">
    <property type="entry name" value="RmlC-like cupins"/>
    <property type="match status" value="1"/>
</dbReference>
<evidence type="ECO:0000313" key="3">
    <source>
        <dbReference type="Proteomes" id="UP000002640"/>
    </source>
</evidence>
<gene>
    <name evidence="2" type="ORF">PHYSODRAFT_298019</name>
</gene>
<evidence type="ECO:0000259" key="1">
    <source>
        <dbReference type="Pfam" id="PF05726"/>
    </source>
</evidence>
<dbReference type="PANTHER" id="PTHR13903:SF8">
    <property type="entry name" value="PIRIN"/>
    <property type="match status" value="1"/>
</dbReference>
<dbReference type="InterPro" id="IPR014710">
    <property type="entry name" value="RmlC-like_jellyroll"/>
</dbReference>
<name>G4Z511_PHYSP</name>
<dbReference type="Proteomes" id="UP000002640">
    <property type="component" value="Unassembled WGS sequence"/>
</dbReference>
<dbReference type="InParanoid" id="G4Z511"/>
<dbReference type="InterPro" id="IPR012093">
    <property type="entry name" value="Pirin"/>
</dbReference>
<dbReference type="AlphaFoldDB" id="G4Z511"/>
<feature type="domain" description="Pirin C-terminal" evidence="1">
    <location>
        <begin position="48"/>
        <end position="122"/>
    </location>
</feature>
<dbReference type="CDD" id="cd02247">
    <property type="entry name" value="cupin_pirin_C"/>
    <property type="match status" value="1"/>
</dbReference>